<keyword evidence="3" id="KW-1185">Reference proteome</keyword>
<dbReference type="PROSITE" id="PS50951">
    <property type="entry name" value="SARAH"/>
    <property type="match status" value="1"/>
</dbReference>
<dbReference type="PANTHER" id="PTHR22738">
    <property type="entry name" value="RASSF"/>
    <property type="match status" value="1"/>
</dbReference>
<dbReference type="Pfam" id="PF16517">
    <property type="entry name" value="Nore1-SARAH"/>
    <property type="match status" value="1"/>
</dbReference>
<dbReference type="GO" id="GO:0015630">
    <property type="term" value="C:microtubule cytoskeleton"/>
    <property type="evidence" value="ECO:0007669"/>
    <property type="project" value="TreeGrafter"/>
</dbReference>
<protein>
    <submittedName>
        <fullName evidence="2">Ras association domain-containing protein 1</fullName>
    </submittedName>
</protein>
<name>A0A556VTV4_BAGYA</name>
<dbReference type="InterPro" id="IPR033614">
    <property type="entry name" value="RASSF1-6"/>
</dbReference>
<dbReference type="GO" id="GO:0005634">
    <property type="term" value="C:nucleus"/>
    <property type="evidence" value="ECO:0007669"/>
    <property type="project" value="TreeGrafter"/>
</dbReference>
<evidence type="ECO:0000313" key="2">
    <source>
        <dbReference type="EMBL" id="TTN83895.1"/>
    </source>
</evidence>
<dbReference type="EMBL" id="VCAZ01000249">
    <property type="protein sequence ID" value="TTN83895.1"/>
    <property type="molecule type" value="Genomic_DNA"/>
</dbReference>
<accession>A0A556VTV4</accession>
<dbReference type="InterPro" id="IPR011524">
    <property type="entry name" value="SARAH_dom"/>
</dbReference>
<dbReference type="Proteomes" id="UP000319801">
    <property type="component" value="Unassembled WGS sequence"/>
</dbReference>
<evidence type="ECO:0000259" key="1">
    <source>
        <dbReference type="PROSITE" id="PS50951"/>
    </source>
</evidence>
<dbReference type="OrthoDB" id="74314at2759"/>
<comment type="caution">
    <text evidence="2">The sequence shown here is derived from an EMBL/GenBank/DDBJ whole genome shotgun (WGS) entry which is preliminary data.</text>
</comment>
<evidence type="ECO:0000313" key="3">
    <source>
        <dbReference type="Proteomes" id="UP000319801"/>
    </source>
</evidence>
<proteinExistence type="predicted"/>
<organism evidence="2 3">
    <name type="scientific">Bagarius yarrelli</name>
    <name type="common">Goonch</name>
    <name type="synonym">Bagrus yarrelli</name>
    <dbReference type="NCBI Taxonomy" id="175774"/>
    <lineage>
        <taxon>Eukaryota</taxon>
        <taxon>Metazoa</taxon>
        <taxon>Chordata</taxon>
        <taxon>Craniata</taxon>
        <taxon>Vertebrata</taxon>
        <taxon>Euteleostomi</taxon>
        <taxon>Actinopterygii</taxon>
        <taxon>Neopterygii</taxon>
        <taxon>Teleostei</taxon>
        <taxon>Ostariophysi</taxon>
        <taxon>Siluriformes</taxon>
        <taxon>Sisoridae</taxon>
        <taxon>Sisorinae</taxon>
        <taxon>Bagarius</taxon>
    </lineage>
</organism>
<dbReference type="AlphaFoldDB" id="A0A556VTV4"/>
<sequence length="94" mass="10784">MSWGGRSVASSGYCSQDESDVELEHFFSAHISFQCKAAILQWDAFSLPELSNFLRILQREEEEHMRLIAQRYSVARDKLQEALRSYGTPGWQGV</sequence>
<reference evidence="2 3" key="1">
    <citation type="journal article" date="2019" name="Genome Biol. Evol.">
        <title>Whole-Genome Sequencing of the Giant Devil Catfish, Bagarius yarrelli.</title>
        <authorList>
            <person name="Jiang W."/>
            <person name="Lv Y."/>
            <person name="Cheng L."/>
            <person name="Yang K."/>
            <person name="Chao B."/>
            <person name="Wang X."/>
            <person name="Li Y."/>
            <person name="Pan X."/>
            <person name="You X."/>
            <person name="Zhang Y."/>
            <person name="Yang J."/>
            <person name="Li J."/>
            <person name="Zhang X."/>
            <person name="Liu S."/>
            <person name="Sun C."/>
            <person name="Yang J."/>
            <person name="Shi Q."/>
        </authorList>
    </citation>
    <scope>NUCLEOTIDE SEQUENCE [LARGE SCALE GENOMIC DNA]</scope>
    <source>
        <strain evidence="2">JWS20170419001</strain>
        <tissue evidence="2">Muscle</tissue>
    </source>
</reference>
<dbReference type="GO" id="GO:0007265">
    <property type="term" value="P:Ras protein signal transduction"/>
    <property type="evidence" value="ECO:0007669"/>
    <property type="project" value="TreeGrafter"/>
</dbReference>
<gene>
    <name evidence="2" type="ORF">Baya_15870</name>
</gene>
<dbReference type="PANTHER" id="PTHR22738:SF12">
    <property type="entry name" value="RAS ASSOCIATION DOMAIN-CONTAINING PROTEIN 1"/>
    <property type="match status" value="1"/>
</dbReference>
<feature type="domain" description="SARAH" evidence="1">
    <location>
        <begin position="39"/>
        <end position="86"/>
    </location>
</feature>
<dbReference type="Gene3D" id="1.20.5.110">
    <property type="match status" value="1"/>
</dbReference>